<name>K9WT96_9NOST</name>
<sequence>MKPNRQNLAGKTITILLILQILLIGIEGKNRIQQGDSAIETLLWMINQYIPVLLRASRLLPSTDSKKPHLSNIPDAAIAKAD</sequence>
<evidence type="ECO:0000256" key="1">
    <source>
        <dbReference type="SAM" id="MobiDB-lite"/>
    </source>
</evidence>
<dbReference type="eggNOG" id="ENOG50346HD">
    <property type="taxonomic scope" value="Bacteria"/>
</dbReference>
<dbReference type="EMBL" id="CP003642">
    <property type="protein sequence ID" value="AFZ23006.1"/>
    <property type="molecule type" value="Genomic_DNA"/>
</dbReference>
<dbReference type="STRING" id="56107.Cylst_0678"/>
<proteinExistence type="predicted"/>
<dbReference type="HOGENOM" id="CLU_2552600_0_0_3"/>
<dbReference type="RefSeq" id="WP_015206262.1">
    <property type="nucleotide sequence ID" value="NC_019757.1"/>
</dbReference>
<dbReference type="KEGG" id="csg:Cylst_0678"/>
<evidence type="ECO:0000313" key="2">
    <source>
        <dbReference type="EMBL" id="AFZ23006.1"/>
    </source>
</evidence>
<dbReference type="Proteomes" id="UP000010475">
    <property type="component" value="Chromosome"/>
</dbReference>
<protein>
    <submittedName>
        <fullName evidence="2">Uncharacterized protein</fullName>
    </submittedName>
</protein>
<reference evidence="2 3" key="1">
    <citation type="submission" date="2012-06" db="EMBL/GenBank/DDBJ databases">
        <title>Finished chromosome of genome of Cylindrospermum stagnale PCC 7417.</title>
        <authorList>
            <consortium name="US DOE Joint Genome Institute"/>
            <person name="Gugger M."/>
            <person name="Coursin T."/>
            <person name="Rippka R."/>
            <person name="Tandeau De Marsac N."/>
            <person name="Huntemann M."/>
            <person name="Wei C.-L."/>
            <person name="Han J."/>
            <person name="Detter J.C."/>
            <person name="Han C."/>
            <person name="Tapia R."/>
            <person name="Chen A."/>
            <person name="Kyrpides N."/>
            <person name="Mavromatis K."/>
            <person name="Markowitz V."/>
            <person name="Szeto E."/>
            <person name="Ivanova N."/>
            <person name="Pagani I."/>
            <person name="Pati A."/>
            <person name="Goodwin L."/>
            <person name="Nordberg H.P."/>
            <person name="Cantor M.N."/>
            <person name="Hua S.X."/>
            <person name="Woyke T."/>
            <person name="Kerfeld C.A."/>
        </authorList>
    </citation>
    <scope>NUCLEOTIDE SEQUENCE [LARGE SCALE GENOMIC DNA]</scope>
    <source>
        <strain evidence="2 3">PCC 7417</strain>
    </source>
</reference>
<keyword evidence="3" id="KW-1185">Reference proteome</keyword>
<evidence type="ECO:0000313" key="3">
    <source>
        <dbReference type="Proteomes" id="UP000010475"/>
    </source>
</evidence>
<feature type="region of interest" description="Disordered" evidence="1">
    <location>
        <begin position="62"/>
        <end position="82"/>
    </location>
</feature>
<accession>K9WT96</accession>
<dbReference type="AlphaFoldDB" id="K9WT96"/>
<gene>
    <name evidence="2" type="ORF">Cylst_0678</name>
</gene>
<organism evidence="2 3">
    <name type="scientific">Cylindrospermum stagnale PCC 7417</name>
    <dbReference type="NCBI Taxonomy" id="56107"/>
    <lineage>
        <taxon>Bacteria</taxon>
        <taxon>Bacillati</taxon>
        <taxon>Cyanobacteriota</taxon>
        <taxon>Cyanophyceae</taxon>
        <taxon>Nostocales</taxon>
        <taxon>Nostocaceae</taxon>
        <taxon>Cylindrospermum</taxon>
    </lineage>
</organism>
<dbReference type="OrthoDB" id="490703at2"/>